<dbReference type="Proteomes" id="UP000823775">
    <property type="component" value="Unassembled WGS sequence"/>
</dbReference>
<proteinExistence type="predicted"/>
<feature type="compositionally biased region" description="Polar residues" evidence="1">
    <location>
        <begin position="94"/>
        <end position="105"/>
    </location>
</feature>
<gene>
    <name evidence="2" type="ORF">HAX54_052694</name>
</gene>
<sequence>MDSRVYLKQLFEFLMICKLTRFLLMVRVERGNLFLFYQRGLNWLLPIVFQESFNNTISLFYGYDGVGSFLVLEYSPSETSSSPGDLKTGDTAPSKGNGSHRSSPYSRHAMIPKWWAQ</sequence>
<keyword evidence="3" id="KW-1185">Reference proteome</keyword>
<evidence type="ECO:0000313" key="2">
    <source>
        <dbReference type="EMBL" id="MCE3052466.1"/>
    </source>
</evidence>
<accession>A0ABS8WRE0</accession>
<evidence type="ECO:0000313" key="3">
    <source>
        <dbReference type="Proteomes" id="UP000823775"/>
    </source>
</evidence>
<comment type="caution">
    <text evidence="2">The sequence shown here is derived from an EMBL/GenBank/DDBJ whole genome shotgun (WGS) entry which is preliminary data.</text>
</comment>
<feature type="region of interest" description="Disordered" evidence="1">
    <location>
        <begin position="76"/>
        <end position="117"/>
    </location>
</feature>
<evidence type="ECO:0000256" key="1">
    <source>
        <dbReference type="SAM" id="MobiDB-lite"/>
    </source>
</evidence>
<reference evidence="2 3" key="1">
    <citation type="journal article" date="2021" name="BMC Genomics">
        <title>Datura genome reveals duplications of psychoactive alkaloid biosynthetic genes and high mutation rate following tissue culture.</title>
        <authorList>
            <person name="Rajewski A."/>
            <person name="Carter-House D."/>
            <person name="Stajich J."/>
            <person name="Litt A."/>
        </authorList>
    </citation>
    <scope>NUCLEOTIDE SEQUENCE [LARGE SCALE GENOMIC DNA]</scope>
    <source>
        <strain evidence="2">AR-01</strain>
    </source>
</reference>
<organism evidence="2 3">
    <name type="scientific">Datura stramonium</name>
    <name type="common">Jimsonweed</name>
    <name type="synonym">Common thornapple</name>
    <dbReference type="NCBI Taxonomy" id="4076"/>
    <lineage>
        <taxon>Eukaryota</taxon>
        <taxon>Viridiplantae</taxon>
        <taxon>Streptophyta</taxon>
        <taxon>Embryophyta</taxon>
        <taxon>Tracheophyta</taxon>
        <taxon>Spermatophyta</taxon>
        <taxon>Magnoliopsida</taxon>
        <taxon>eudicotyledons</taxon>
        <taxon>Gunneridae</taxon>
        <taxon>Pentapetalae</taxon>
        <taxon>asterids</taxon>
        <taxon>lamiids</taxon>
        <taxon>Solanales</taxon>
        <taxon>Solanaceae</taxon>
        <taxon>Solanoideae</taxon>
        <taxon>Datureae</taxon>
        <taxon>Datura</taxon>
    </lineage>
</organism>
<name>A0ABS8WRE0_DATST</name>
<dbReference type="EMBL" id="JACEIK010009628">
    <property type="protein sequence ID" value="MCE3052466.1"/>
    <property type="molecule type" value="Genomic_DNA"/>
</dbReference>
<protein>
    <submittedName>
        <fullName evidence="2">Uncharacterized protein</fullName>
    </submittedName>
</protein>